<proteinExistence type="predicted"/>
<evidence type="ECO:0000256" key="2">
    <source>
        <dbReference type="ARBA" id="ARBA00023125"/>
    </source>
</evidence>
<dbReference type="Gene3D" id="3.40.50.1360">
    <property type="match status" value="1"/>
</dbReference>
<evidence type="ECO:0000259" key="4">
    <source>
        <dbReference type="PROSITE" id="PS51000"/>
    </source>
</evidence>
<dbReference type="InterPro" id="IPR037171">
    <property type="entry name" value="NagB/RpiA_transferase-like"/>
</dbReference>
<dbReference type="PROSITE" id="PS51000">
    <property type="entry name" value="HTH_DEOR_2"/>
    <property type="match status" value="1"/>
</dbReference>
<comment type="caution">
    <text evidence="5">The sequence shown here is derived from an EMBL/GenBank/DDBJ whole genome shotgun (WGS) entry which is preliminary data.</text>
</comment>
<dbReference type="SUPFAM" id="SSF100950">
    <property type="entry name" value="NagB/RpiA/CoA transferase-like"/>
    <property type="match status" value="1"/>
</dbReference>
<organism evidence="5 6">
    <name type="scientific">Bradyrhizobium cajani</name>
    <dbReference type="NCBI Taxonomy" id="1928661"/>
    <lineage>
        <taxon>Bacteria</taxon>
        <taxon>Pseudomonadati</taxon>
        <taxon>Pseudomonadota</taxon>
        <taxon>Alphaproteobacteria</taxon>
        <taxon>Hyphomicrobiales</taxon>
        <taxon>Nitrobacteraceae</taxon>
        <taxon>Bradyrhizobium</taxon>
    </lineage>
</organism>
<dbReference type="Pfam" id="PF00455">
    <property type="entry name" value="DeoRC"/>
    <property type="match status" value="1"/>
</dbReference>
<dbReference type="InterPro" id="IPR014036">
    <property type="entry name" value="DeoR-like_C"/>
</dbReference>
<sequence length="270" mass="29063">MHERERWQVIKALLRARPLVRIADACRATGVSEATIRRDFARLAEQGVAIRVHGGLEALPETANASGDVLSLATRSFDISQTLNIDAKRAIAKAAVALCADGETVIINGGTTTYQMGEYLRERRLKVLTNSYLLADALIHTSKCRVALPGGEVYREQGMIVSPFEEDAIQHYSATRMFMSAISIGPLGVIEGDPLLARAESKLLKRADKLIVLADSSKFVSRGSLVVCPLARIDTLITDADAPSDALDMLRAHGVRIVTVDAGAQTNAAA</sequence>
<dbReference type="InterPro" id="IPR018356">
    <property type="entry name" value="Tscrpt_reg_HTH_DeoR_CS"/>
</dbReference>
<evidence type="ECO:0000256" key="3">
    <source>
        <dbReference type="ARBA" id="ARBA00023163"/>
    </source>
</evidence>
<dbReference type="InterPro" id="IPR036390">
    <property type="entry name" value="WH_DNA-bd_sf"/>
</dbReference>
<evidence type="ECO:0000313" key="5">
    <source>
        <dbReference type="EMBL" id="MVT75958.1"/>
    </source>
</evidence>
<keyword evidence="6" id="KW-1185">Reference proteome</keyword>
<dbReference type="Pfam" id="PF08220">
    <property type="entry name" value="HTH_DeoR"/>
    <property type="match status" value="1"/>
</dbReference>
<protein>
    <submittedName>
        <fullName evidence="5">DeoR family transcriptional regulator</fullName>
    </submittedName>
</protein>
<dbReference type="PRINTS" id="PR00037">
    <property type="entry name" value="HTHLACR"/>
</dbReference>
<dbReference type="SMART" id="SM00420">
    <property type="entry name" value="HTH_DEOR"/>
    <property type="match status" value="1"/>
</dbReference>
<keyword evidence="2" id="KW-0238">DNA-binding</keyword>
<dbReference type="PANTHER" id="PTHR30363:SF55">
    <property type="entry name" value="HTH-TYPE TRANSCRIPTIONAL REGULATOR ULAR"/>
    <property type="match status" value="1"/>
</dbReference>
<gene>
    <name evidence="5" type="ORF">GPL20_23415</name>
</gene>
<dbReference type="PROSITE" id="PS00894">
    <property type="entry name" value="HTH_DEOR_1"/>
    <property type="match status" value="1"/>
</dbReference>
<dbReference type="Proteomes" id="UP000449969">
    <property type="component" value="Unassembled WGS sequence"/>
</dbReference>
<dbReference type="GO" id="GO:0003677">
    <property type="term" value="F:DNA binding"/>
    <property type="evidence" value="ECO:0007669"/>
    <property type="project" value="UniProtKB-KW"/>
</dbReference>
<dbReference type="EMBL" id="WQNE01000021">
    <property type="protein sequence ID" value="MVT75958.1"/>
    <property type="molecule type" value="Genomic_DNA"/>
</dbReference>
<accession>A0A844TA37</accession>
<dbReference type="PANTHER" id="PTHR30363">
    <property type="entry name" value="HTH-TYPE TRANSCRIPTIONAL REGULATOR SRLR-RELATED"/>
    <property type="match status" value="1"/>
</dbReference>
<dbReference type="GO" id="GO:0003700">
    <property type="term" value="F:DNA-binding transcription factor activity"/>
    <property type="evidence" value="ECO:0007669"/>
    <property type="project" value="InterPro"/>
</dbReference>
<dbReference type="SMART" id="SM01134">
    <property type="entry name" value="DeoRC"/>
    <property type="match status" value="1"/>
</dbReference>
<feature type="domain" description="HTH deoR-type" evidence="4">
    <location>
        <begin position="3"/>
        <end position="58"/>
    </location>
</feature>
<reference evidence="5 6" key="1">
    <citation type="submission" date="2019-12" db="EMBL/GenBank/DDBJ databases">
        <title>Draft genome sequences Bradyrhizobium cajani AMBPC1010, Bradyrhizobium pachyrhizi AMBPC1040 and Bradyrhizobium yuanmingense ALSPC3051, three plant growth promoting strains isolated from nodules of Cajanus cajan L. in Dominican Republic.</title>
        <authorList>
            <person name="Flores-Felix J.D."/>
            <person name="Araujo J."/>
            <person name="Diaz-Alcantara C."/>
            <person name="Gonzalez-Andres F."/>
            <person name="Velazquez E."/>
        </authorList>
    </citation>
    <scope>NUCLEOTIDE SEQUENCE [LARGE SCALE GENOMIC DNA]</scope>
    <source>
        <strain evidence="5 6">1010</strain>
    </source>
</reference>
<dbReference type="InterPro" id="IPR050313">
    <property type="entry name" value="Carb_Metab_HTH_regulators"/>
</dbReference>
<name>A0A844TA37_9BRAD</name>
<keyword evidence="3" id="KW-0804">Transcription</keyword>
<dbReference type="SUPFAM" id="SSF46785">
    <property type="entry name" value="Winged helix' DNA-binding domain"/>
    <property type="match status" value="1"/>
</dbReference>
<evidence type="ECO:0000313" key="6">
    <source>
        <dbReference type="Proteomes" id="UP000449969"/>
    </source>
</evidence>
<dbReference type="AlphaFoldDB" id="A0A844TA37"/>
<keyword evidence="1" id="KW-0805">Transcription regulation</keyword>
<evidence type="ECO:0000256" key="1">
    <source>
        <dbReference type="ARBA" id="ARBA00023015"/>
    </source>
</evidence>
<dbReference type="InterPro" id="IPR001034">
    <property type="entry name" value="DeoR_HTH"/>
</dbReference>
<dbReference type="RefSeq" id="WP_254125140.1">
    <property type="nucleotide sequence ID" value="NZ_JANADL010000004.1"/>
</dbReference>